<dbReference type="InterPro" id="IPR025442">
    <property type="entry name" value="DUF4185"/>
</dbReference>
<protein>
    <recommendedName>
        <fullName evidence="1">DUF4185 domain-containing protein</fullName>
    </recommendedName>
</protein>
<dbReference type="Pfam" id="PF13810">
    <property type="entry name" value="DUF4185"/>
    <property type="match status" value="1"/>
</dbReference>
<dbReference type="STRING" id="471857.Svir_32500"/>
<dbReference type="EMBL" id="CP001683">
    <property type="protein sequence ID" value="ACU98221.1"/>
    <property type="molecule type" value="Genomic_DNA"/>
</dbReference>
<reference evidence="2 3" key="1">
    <citation type="journal article" date="2009" name="Stand. Genomic Sci.">
        <title>Complete genome sequence of Saccharomonospora viridis type strain (P101).</title>
        <authorList>
            <person name="Pati A."/>
            <person name="Sikorski J."/>
            <person name="Nolan M."/>
            <person name="Lapidus A."/>
            <person name="Copeland A."/>
            <person name="Glavina Del Rio T."/>
            <person name="Lucas S."/>
            <person name="Chen F."/>
            <person name="Tice H."/>
            <person name="Pitluck S."/>
            <person name="Cheng J.F."/>
            <person name="Chertkov O."/>
            <person name="Brettin T."/>
            <person name="Han C."/>
            <person name="Detter J.C."/>
            <person name="Kuske C."/>
            <person name="Bruce D."/>
            <person name="Goodwin L."/>
            <person name="Chain P."/>
            <person name="D'haeseleer P."/>
            <person name="Chen A."/>
            <person name="Palaniappan K."/>
            <person name="Ivanova N."/>
            <person name="Mavromatis K."/>
            <person name="Mikhailova N."/>
            <person name="Rohde M."/>
            <person name="Tindall B.J."/>
            <person name="Goker M."/>
            <person name="Bristow J."/>
            <person name="Eisen J.A."/>
            <person name="Markowitz V."/>
            <person name="Hugenholtz P."/>
            <person name="Kyrpides N.C."/>
            <person name="Klenk H.P."/>
        </authorList>
    </citation>
    <scope>NUCLEOTIDE SEQUENCE [LARGE SCALE GENOMIC DNA]</scope>
    <source>
        <strain evidence="3">ATCC 15386 / DSM 43017 / JCM 3036 / NBRC 12207 / P101</strain>
    </source>
</reference>
<evidence type="ECO:0000313" key="2">
    <source>
        <dbReference type="EMBL" id="ACU98221.1"/>
    </source>
</evidence>
<sequence>MVGVSETTWIGAVTGAGSPNRTDERFGVHATDLGVVWDAGDGRVCIAFGDTYGRGWGGDGPGPAEADWRRNTLAYSGDRELATGLRLDSMVTRPDGTARQVLPSGAGREVTVVPNTGVAVGGRQYLHYMSVRRWGEPGVWRTNYAGIAVSDDGGGTWDKPRSARWSNWWGRDRFQLGAFAPAGERMYLLGTTNGRYGEAYLARADSAELPEVRAFEYWTGSGWSRHQGAAAPVLDGPVGEMSAGFHTVLGRWLLLHLDVRRRGIVLRSAETLVGPWTSGEVVVSGDEYPAVYGGFLHPWSLDGPDLYYLVSQWRPYNVYLVRTRLVLD</sequence>
<keyword evidence="3" id="KW-1185">Reference proteome</keyword>
<organism evidence="2 3">
    <name type="scientific">Saccharomonospora viridis (strain ATCC 15386 / DSM 43017 / JCM 3036 / CCUG 5913 / NBRC 12207 / NCIMB 9602 / P101)</name>
    <name type="common">Thermoactinomyces viridis</name>
    <dbReference type="NCBI Taxonomy" id="471857"/>
    <lineage>
        <taxon>Bacteria</taxon>
        <taxon>Bacillati</taxon>
        <taxon>Actinomycetota</taxon>
        <taxon>Actinomycetes</taxon>
        <taxon>Pseudonocardiales</taxon>
        <taxon>Pseudonocardiaceae</taxon>
        <taxon>Saccharomonospora</taxon>
    </lineage>
</organism>
<dbReference type="HOGENOM" id="CLU_027566_0_0_11"/>
<evidence type="ECO:0000313" key="3">
    <source>
        <dbReference type="Proteomes" id="UP000000841"/>
    </source>
</evidence>
<gene>
    <name evidence="2" type="ordered locus">Svir_32500</name>
</gene>
<feature type="domain" description="DUF4185" evidence="1">
    <location>
        <begin position="18"/>
        <end position="322"/>
    </location>
</feature>
<dbReference type="AlphaFoldDB" id="C7MZJ2"/>
<dbReference type="RefSeq" id="WP_015787531.1">
    <property type="nucleotide sequence ID" value="NC_013159.1"/>
</dbReference>
<name>C7MZJ2_SACVD</name>
<accession>C7MZJ2</accession>
<dbReference type="KEGG" id="svi:Svir_32500"/>
<dbReference type="eggNOG" id="COG4409">
    <property type="taxonomic scope" value="Bacteria"/>
</dbReference>
<proteinExistence type="predicted"/>
<evidence type="ECO:0000259" key="1">
    <source>
        <dbReference type="Pfam" id="PF13810"/>
    </source>
</evidence>
<dbReference type="Proteomes" id="UP000000841">
    <property type="component" value="Chromosome"/>
</dbReference>